<keyword evidence="8" id="KW-0653">Protein transport</keyword>
<dbReference type="eggNOG" id="KOG2674">
    <property type="taxonomic scope" value="Eukaryota"/>
</dbReference>
<keyword evidence="9" id="KW-0072">Autophagy</keyword>
<evidence type="ECO:0000256" key="6">
    <source>
        <dbReference type="ARBA" id="ARBA00022801"/>
    </source>
</evidence>
<dbReference type="GO" id="GO:0034727">
    <property type="term" value="P:piecemeal microautophagy of the nucleus"/>
    <property type="evidence" value="ECO:0007669"/>
    <property type="project" value="TreeGrafter"/>
</dbReference>
<comment type="function">
    <text evidence="11">Required for selective autophagic degradation of the nucleus (nucleophagy) as well as for mitophagy which contributes to regulate mitochondrial quantity and quality by eliminating the mitochondria to a basal level to fulfill cellular energy requirements and preventing excess ROS production.</text>
</comment>
<protein>
    <recommendedName>
        <fullName evidence="11">Cysteine protease</fullName>
        <ecNumber evidence="11">3.4.22.-</ecNumber>
    </recommendedName>
</protein>
<evidence type="ECO:0000256" key="1">
    <source>
        <dbReference type="ARBA" id="ARBA00004329"/>
    </source>
</evidence>
<dbReference type="STRING" id="619300.G3AI27"/>
<evidence type="ECO:0000256" key="8">
    <source>
        <dbReference type="ARBA" id="ARBA00022927"/>
    </source>
</evidence>
<dbReference type="KEGG" id="spaa:SPAPADRAFT_59751"/>
<evidence type="ECO:0000256" key="10">
    <source>
        <dbReference type="ARBA" id="ARBA00029362"/>
    </source>
</evidence>
<dbReference type="EMBL" id="GL996500">
    <property type="protein sequence ID" value="EGW34341.1"/>
    <property type="molecule type" value="Genomic_DNA"/>
</dbReference>
<evidence type="ECO:0000256" key="7">
    <source>
        <dbReference type="ARBA" id="ARBA00022807"/>
    </source>
</evidence>
<dbReference type="InterPro" id="IPR038765">
    <property type="entry name" value="Papain-like_cys_pep_sf"/>
</dbReference>
<dbReference type="GO" id="GO:0000423">
    <property type="term" value="P:mitophagy"/>
    <property type="evidence" value="ECO:0007669"/>
    <property type="project" value="TreeGrafter"/>
</dbReference>
<comment type="similarity">
    <text evidence="2 11">Belongs to the peptidase C54 family.</text>
</comment>
<dbReference type="InParanoid" id="G3AI27"/>
<keyword evidence="3" id="KW-0813">Transport</keyword>
<dbReference type="FunCoup" id="G3AI27">
    <property type="interactions" value="319"/>
</dbReference>
<evidence type="ECO:0000259" key="12">
    <source>
        <dbReference type="Pfam" id="PF03416"/>
    </source>
</evidence>
<feature type="non-terminal residue" evidence="13">
    <location>
        <position position="363"/>
    </location>
</feature>
<reference evidence="13 14" key="1">
    <citation type="journal article" date="2011" name="Proc. Natl. Acad. Sci. U.S.A.">
        <title>Comparative genomics of xylose-fermenting fungi for enhanced biofuel production.</title>
        <authorList>
            <person name="Wohlbach D.J."/>
            <person name="Kuo A."/>
            <person name="Sato T.K."/>
            <person name="Potts K.M."/>
            <person name="Salamov A.A."/>
            <person name="LaButti K.M."/>
            <person name="Sun H."/>
            <person name="Clum A."/>
            <person name="Pangilinan J.L."/>
            <person name="Lindquist E.A."/>
            <person name="Lucas S."/>
            <person name="Lapidus A."/>
            <person name="Jin M."/>
            <person name="Gunawan C."/>
            <person name="Balan V."/>
            <person name="Dale B.E."/>
            <person name="Jeffries T.W."/>
            <person name="Zinkel R."/>
            <person name="Barry K.W."/>
            <person name="Grigoriev I.V."/>
            <person name="Gasch A.P."/>
        </authorList>
    </citation>
    <scope>NUCLEOTIDE SEQUENCE [LARGE SCALE GENOMIC DNA]</scope>
    <source>
        <strain evidence="14">NRRL Y-27907 / 11-Y1</strain>
    </source>
</reference>
<dbReference type="PANTHER" id="PTHR22624:SF49">
    <property type="entry name" value="CYSTEINE PROTEASE"/>
    <property type="match status" value="1"/>
</dbReference>
<dbReference type="HOGENOM" id="CLU_021259_5_2_1"/>
<dbReference type="GO" id="GO:0016485">
    <property type="term" value="P:protein processing"/>
    <property type="evidence" value="ECO:0007669"/>
    <property type="project" value="TreeGrafter"/>
</dbReference>
<feature type="domain" description="Peptidase C54 catalytic" evidence="12">
    <location>
        <begin position="66"/>
        <end position="343"/>
    </location>
</feature>
<dbReference type="MEROPS" id="C54.001"/>
<dbReference type="OMA" id="PDETFHC"/>
<dbReference type="GO" id="GO:0000407">
    <property type="term" value="C:phagophore assembly site"/>
    <property type="evidence" value="ECO:0007669"/>
    <property type="project" value="UniProtKB-SubCell"/>
</dbReference>
<keyword evidence="11" id="KW-0539">Nucleus</keyword>
<dbReference type="GO" id="GO:0005634">
    <property type="term" value="C:nucleus"/>
    <property type="evidence" value="ECO:0007669"/>
    <property type="project" value="UniProtKB-SubCell"/>
</dbReference>
<dbReference type="GO" id="GO:0004197">
    <property type="term" value="F:cysteine-type endopeptidase activity"/>
    <property type="evidence" value="ECO:0007669"/>
    <property type="project" value="TreeGrafter"/>
</dbReference>
<dbReference type="InterPro" id="IPR005078">
    <property type="entry name" value="Peptidase_C54"/>
</dbReference>
<dbReference type="RefSeq" id="XP_007373925.1">
    <property type="nucleotide sequence ID" value="XM_007373863.1"/>
</dbReference>
<dbReference type="GO" id="GO:0019786">
    <property type="term" value="F:protein-phosphatidylethanolamide deconjugating activity"/>
    <property type="evidence" value="ECO:0007669"/>
    <property type="project" value="InterPro"/>
</dbReference>
<accession>G3AI27</accession>
<evidence type="ECO:0000256" key="3">
    <source>
        <dbReference type="ARBA" id="ARBA00022448"/>
    </source>
</evidence>
<evidence type="ECO:0000313" key="13">
    <source>
        <dbReference type="EMBL" id="EGW34341.1"/>
    </source>
</evidence>
<dbReference type="PANTHER" id="PTHR22624">
    <property type="entry name" value="CYSTEINE PROTEASE ATG4"/>
    <property type="match status" value="1"/>
</dbReference>
<dbReference type="GO" id="GO:0000045">
    <property type="term" value="P:autophagosome assembly"/>
    <property type="evidence" value="ECO:0007669"/>
    <property type="project" value="TreeGrafter"/>
</dbReference>
<organism evidence="14">
    <name type="scientific">Spathaspora passalidarum (strain NRRL Y-27907 / 11-Y1)</name>
    <dbReference type="NCBI Taxonomy" id="619300"/>
    <lineage>
        <taxon>Eukaryota</taxon>
        <taxon>Fungi</taxon>
        <taxon>Dikarya</taxon>
        <taxon>Ascomycota</taxon>
        <taxon>Saccharomycotina</taxon>
        <taxon>Pichiomycetes</taxon>
        <taxon>Debaryomycetaceae</taxon>
        <taxon>Spathaspora</taxon>
    </lineage>
</organism>
<evidence type="ECO:0000256" key="5">
    <source>
        <dbReference type="ARBA" id="ARBA00022670"/>
    </source>
</evidence>
<dbReference type="AlphaFoldDB" id="G3AI27"/>
<evidence type="ECO:0000256" key="4">
    <source>
        <dbReference type="ARBA" id="ARBA00022490"/>
    </source>
</evidence>
<dbReference type="EC" id="3.4.22.-" evidence="11"/>
<evidence type="ECO:0000313" key="14">
    <source>
        <dbReference type="Proteomes" id="UP000000709"/>
    </source>
</evidence>
<dbReference type="GeneID" id="18873064"/>
<evidence type="ECO:0000256" key="11">
    <source>
        <dbReference type="RuleBase" id="RU363115"/>
    </source>
</evidence>
<keyword evidence="5 11" id="KW-0645">Protease</keyword>
<sequence>MSEETAPGDTTTTTNDSIEVVLQTNLNRFTSFVRELSGTTSQENTPDNTEPSPLVVLGEQYTSLEDAEHSISNKLWLSYRCGFDPITKAPDGPTPISFFPSLVFNKRLFTTVRSLFDSENFNSDVGWGCMIRTSQSLLANALMKLQPSAEHEVINLFQDNIASAFSLHNFIRVASESPLEVKPGQWFGPNAASLSTKKLLDGMKGKTIQGVKYPHVFISENSDLYDEEIEELLVESSVLILFPVRLGIDNVNSYYYDSIFQLLACPFTVGISGGKPSSSFYFLGYQDQDLLYFDPHSPQLYENPINYTTYHTNNYQRLHIHMLDPSMMVGILVKDKSEYKEFKRCCTENANKIVHFHPQQSPV</sequence>
<name>G3AI27_SPAPN</name>
<keyword evidence="4 11" id="KW-0963">Cytoplasm</keyword>
<comment type="subcellular location">
    <subcellularLocation>
        <location evidence="11">Nucleus</location>
    </subcellularLocation>
    <subcellularLocation>
        <location evidence="11">Cytoplasm</location>
    </subcellularLocation>
    <subcellularLocation>
        <location evidence="1">Preautophagosomal structure</location>
    </subcellularLocation>
</comment>
<comment type="catalytic activity">
    <reaction evidence="10">
        <text>[protein]-C-terminal L-amino acid-glycyl-phosphatidylethanolamide + H2O = [protein]-C-terminal L-amino acid-glycine + a 1,2-diacyl-sn-glycero-3-phosphoethanolamine</text>
        <dbReference type="Rhea" id="RHEA:67548"/>
        <dbReference type="Rhea" id="RHEA-COMP:17323"/>
        <dbReference type="Rhea" id="RHEA-COMP:17324"/>
        <dbReference type="ChEBI" id="CHEBI:15377"/>
        <dbReference type="ChEBI" id="CHEBI:64612"/>
        <dbReference type="ChEBI" id="CHEBI:172940"/>
        <dbReference type="ChEBI" id="CHEBI:172941"/>
    </reaction>
    <physiologicalReaction direction="left-to-right" evidence="10">
        <dbReference type="Rhea" id="RHEA:67549"/>
    </physiologicalReaction>
</comment>
<keyword evidence="6 11" id="KW-0378">Hydrolase</keyword>
<dbReference type="GO" id="GO:0015031">
    <property type="term" value="P:protein transport"/>
    <property type="evidence" value="ECO:0007669"/>
    <property type="project" value="UniProtKB-KW"/>
</dbReference>
<dbReference type="Pfam" id="PF03416">
    <property type="entry name" value="Peptidase_C54"/>
    <property type="match status" value="1"/>
</dbReference>
<evidence type="ECO:0000256" key="9">
    <source>
        <dbReference type="ARBA" id="ARBA00023006"/>
    </source>
</evidence>
<dbReference type="Proteomes" id="UP000000709">
    <property type="component" value="Unassembled WGS sequence"/>
</dbReference>
<evidence type="ECO:0000256" key="2">
    <source>
        <dbReference type="ARBA" id="ARBA00010958"/>
    </source>
</evidence>
<keyword evidence="14" id="KW-1185">Reference proteome</keyword>
<dbReference type="GO" id="GO:0035973">
    <property type="term" value="P:aggrephagy"/>
    <property type="evidence" value="ECO:0007669"/>
    <property type="project" value="TreeGrafter"/>
</dbReference>
<keyword evidence="7" id="KW-0788">Thiol protease</keyword>
<gene>
    <name evidence="13" type="ORF">SPAPADRAFT_59751</name>
</gene>
<proteinExistence type="inferred from homology"/>
<dbReference type="SUPFAM" id="SSF54001">
    <property type="entry name" value="Cysteine proteinases"/>
    <property type="match status" value="1"/>
</dbReference>
<dbReference type="InterPro" id="IPR046792">
    <property type="entry name" value="Peptidase_C54_cat"/>
</dbReference>
<dbReference type="OrthoDB" id="2960936at2759"/>